<gene>
    <name evidence="3" type="ORF">NCTC10643_01150</name>
</gene>
<feature type="coiled-coil region" evidence="1">
    <location>
        <begin position="108"/>
        <end position="135"/>
    </location>
</feature>
<protein>
    <submittedName>
        <fullName evidence="3">Protein of uncharacterized function (DUF2489)</fullName>
    </submittedName>
</protein>
<organism evidence="3 4">
    <name type="scientific">Mannheimia haemolytica</name>
    <name type="common">Pasteurella haemolytica</name>
    <dbReference type="NCBI Taxonomy" id="75985"/>
    <lineage>
        <taxon>Bacteria</taxon>
        <taxon>Pseudomonadati</taxon>
        <taxon>Pseudomonadota</taxon>
        <taxon>Gammaproteobacteria</taxon>
        <taxon>Pasteurellales</taxon>
        <taxon>Pasteurellaceae</taxon>
        <taxon>Mannheimia</taxon>
    </lineage>
</organism>
<evidence type="ECO:0000313" key="3">
    <source>
        <dbReference type="EMBL" id="VEI76989.1"/>
    </source>
</evidence>
<dbReference type="EMBL" id="LR134495">
    <property type="protein sequence ID" value="VEI76989.1"/>
    <property type="molecule type" value="Genomic_DNA"/>
</dbReference>
<proteinExistence type="predicted"/>
<dbReference type="Proteomes" id="UP000271188">
    <property type="component" value="Chromosome"/>
</dbReference>
<evidence type="ECO:0000256" key="1">
    <source>
        <dbReference type="SAM" id="Coils"/>
    </source>
</evidence>
<dbReference type="AlphaFoldDB" id="A0A3S4XND1"/>
<reference evidence="3" key="1">
    <citation type="submission" date="2018-12" db="EMBL/GenBank/DDBJ databases">
        <authorList>
            <consortium name="Pathogen Informatics"/>
        </authorList>
    </citation>
    <scope>NUCLEOTIDE SEQUENCE [LARGE SCALE GENOMIC DNA]</scope>
    <source>
        <strain evidence="3">NCTC10643</strain>
    </source>
</reference>
<name>A0A3S4XND1_MANHA</name>
<accession>A0A3S4XND1</accession>
<evidence type="ECO:0000313" key="4">
    <source>
        <dbReference type="Proteomes" id="UP000271188"/>
    </source>
</evidence>
<keyword evidence="1" id="KW-0175">Coiled coil</keyword>
<sequence length="156" mass="18158">MMLRIFLMVLAALILISLGGYALHLMLKVRAQKKHEQALIEQAKQAQKDRYIRILDSIEVIARAMISEQCDLSEGVLRLKPLLDVLGRKLSDYTAMWALYGVVENMPILDERKNLKRNERMKLDLEREAKEAELESDIKNECYQLLKDIEEMRKAI</sequence>
<dbReference type="Pfam" id="PF10675">
    <property type="entry name" value="DUF2489"/>
    <property type="match status" value="1"/>
</dbReference>
<feature type="domain" description="DUF2489" evidence="2">
    <location>
        <begin position="16"/>
        <end position="145"/>
    </location>
</feature>
<dbReference type="InterPro" id="IPR019617">
    <property type="entry name" value="DUF2489"/>
</dbReference>
<evidence type="ECO:0000259" key="2">
    <source>
        <dbReference type="Pfam" id="PF10675"/>
    </source>
</evidence>